<dbReference type="GO" id="GO:0036297">
    <property type="term" value="P:interstrand cross-link repair"/>
    <property type="evidence" value="ECO:0007669"/>
    <property type="project" value="TreeGrafter"/>
</dbReference>
<accession>A0A6B1DPS3</accession>
<dbReference type="PROSITE" id="PS51192">
    <property type="entry name" value="HELICASE_ATP_BIND_1"/>
    <property type="match status" value="1"/>
</dbReference>
<gene>
    <name evidence="5" type="ORF">F4Y08_04400</name>
</gene>
<dbReference type="GO" id="GO:0006289">
    <property type="term" value="P:nucleotide-excision repair"/>
    <property type="evidence" value="ECO:0007669"/>
    <property type="project" value="TreeGrafter"/>
</dbReference>
<dbReference type="GO" id="GO:0005524">
    <property type="term" value="F:ATP binding"/>
    <property type="evidence" value="ECO:0007669"/>
    <property type="project" value="UniProtKB-KW"/>
</dbReference>
<feature type="domain" description="Helicase ATP-binding" evidence="3">
    <location>
        <begin position="65"/>
        <end position="252"/>
    </location>
</feature>
<dbReference type="PANTHER" id="PTHR47957:SF3">
    <property type="entry name" value="ATP-DEPENDENT HELICASE HRQ1"/>
    <property type="match status" value="1"/>
</dbReference>
<dbReference type="InterPro" id="IPR001650">
    <property type="entry name" value="Helicase_C-like"/>
</dbReference>
<evidence type="ECO:0000256" key="2">
    <source>
        <dbReference type="ARBA" id="ARBA00022840"/>
    </source>
</evidence>
<evidence type="ECO:0000313" key="5">
    <source>
        <dbReference type="EMBL" id="MYD89570.1"/>
    </source>
</evidence>
<dbReference type="SUPFAM" id="SSF52540">
    <property type="entry name" value="P-loop containing nucleoside triphosphate hydrolases"/>
    <property type="match status" value="1"/>
</dbReference>
<dbReference type="Gene3D" id="1.10.30.50">
    <property type="match status" value="1"/>
</dbReference>
<dbReference type="SMART" id="SM00507">
    <property type="entry name" value="HNHc"/>
    <property type="match status" value="1"/>
</dbReference>
<dbReference type="Pfam" id="PF00270">
    <property type="entry name" value="DEAD"/>
    <property type="match status" value="1"/>
</dbReference>
<proteinExistence type="predicted"/>
<dbReference type="EMBL" id="VXPY01000030">
    <property type="protein sequence ID" value="MYD89570.1"/>
    <property type="molecule type" value="Genomic_DNA"/>
</dbReference>
<keyword evidence="5" id="KW-0347">Helicase</keyword>
<dbReference type="PROSITE" id="PS51194">
    <property type="entry name" value="HELICASE_CTER"/>
    <property type="match status" value="1"/>
</dbReference>
<dbReference type="CDD" id="cd17923">
    <property type="entry name" value="DEXHc_Hrq1-like"/>
    <property type="match status" value="1"/>
</dbReference>
<dbReference type="InterPro" id="IPR018973">
    <property type="entry name" value="MZB"/>
</dbReference>
<dbReference type="Gene3D" id="3.40.50.300">
    <property type="entry name" value="P-loop containing nucleotide triphosphate hydrolases"/>
    <property type="match status" value="2"/>
</dbReference>
<dbReference type="InterPro" id="IPR027417">
    <property type="entry name" value="P-loop_NTPase"/>
</dbReference>
<evidence type="ECO:0000259" key="4">
    <source>
        <dbReference type="PROSITE" id="PS51194"/>
    </source>
</evidence>
<dbReference type="Pfam" id="PF00271">
    <property type="entry name" value="Helicase_C"/>
    <property type="match status" value="1"/>
</dbReference>
<dbReference type="InterPro" id="IPR003615">
    <property type="entry name" value="HNH_nuc"/>
</dbReference>
<dbReference type="InterPro" id="IPR014001">
    <property type="entry name" value="Helicase_ATP-bd"/>
</dbReference>
<dbReference type="GO" id="GO:0043138">
    <property type="term" value="F:3'-5' DNA helicase activity"/>
    <property type="evidence" value="ECO:0007669"/>
    <property type="project" value="TreeGrafter"/>
</dbReference>
<dbReference type="AlphaFoldDB" id="A0A6B1DPS3"/>
<dbReference type="PANTHER" id="PTHR47957">
    <property type="entry name" value="ATP-DEPENDENT HELICASE HRQ1"/>
    <property type="match status" value="1"/>
</dbReference>
<organism evidence="5">
    <name type="scientific">Caldilineaceae bacterium SB0662_bin_9</name>
    <dbReference type="NCBI Taxonomy" id="2605258"/>
    <lineage>
        <taxon>Bacteria</taxon>
        <taxon>Bacillati</taxon>
        <taxon>Chloroflexota</taxon>
        <taxon>Caldilineae</taxon>
        <taxon>Caldilineales</taxon>
        <taxon>Caldilineaceae</taxon>
    </lineage>
</organism>
<reference evidence="5" key="1">
    <citation type="submission" date="2019-09" db="EMBL/GenBank/DDBJ databases">
        <title>Characterisation of the sponge microbiome using genome-centric metagenomics.</title>
        <authorList>
            <person name="Engelberts J.P."/>
            <person name="Robbins S.J."/>
            <person name="De Goeij J.M."/>
            <person name="Aranda M."/>
            <person name="Bell S.C."/>
            <person name="Webster N.S."/>
        </authorList>
    </citation>
    <scope>NUCLEOTIDE SEQUENCE</scope>
    <source>
        <strain evidence="5">SB0662_bin_9</strain>
    </source>
</reference>
<keyword evidence="5" id="KW-0378">Hydrolase</keyword>
<protein>
    <submittedName>
        <fullName evidence="5">DEAD/DEAH box helicase</fullName>
    </submittedName>
</protein>
<comment type="caution">
    <text evidence="5">The sequence shown here is derived from an EMBL/GenBank/DDBJ whole genome shotgun (WGS) entry which is preliminary data.</text>
</comment>
<name>A0A6B1DPS3_9CHLR</name>
<dbReference type="Pfam" id="PF09369">
    <property type="entry name" value="MZB"/>
    <property type="match status" value="1"/>
</dbReference>
<dbReference type="SMART" id="SM00487">
    <property type="entry name" value="DEXDc"/>
    <property type="match status" value="1"/>
</dbReference>
<dbReference type="InterPro" id="IPR011545">
    <property type="entry name" value="DEAD/DEAH_box_helicase_dom"/>
</dbReference>
<feature type="domain" description="Helicase C-terminal" evidence="4">
    <location>
        <begin position="290"/>
        <end position="465"/>
    </location>
</feature>
<dbReference type="GO" id="GO:0003676">
    <property type="term" value="F:nucleic acid binding"/>
    <property type="evidence" value="ECO:0007669"/>
    <property type="project" value="InterPro"/>
</dbReference>
<dbReference type="SMART" id="SM00490">
    <property type="entry name" value="HELICc"/>
    <property type="match status" value="1"/>
</dbReference>
<dbReference type="CDD" id="cd00085">
    <property type="entry name" value="HNHc"/>
    <property type="match status" value="1"/>
</dbReference>
<keyword evidence="2" id="KW-0067">ATP-binding</keyword>
<sequence>MIPVAELLADMRSDPYYEAHVTHAERLPAGSPQWTDVPEWLHPHVRRMLAGLGREQLYSHQGQALELVRSGKDVLITTPTASGKSLCYQLPILDCLVRDPYARAIYMAPTKALARDQLVEFQDMAAALPTGSPLKPHHVAAYDGDVPIAERGELRNRARLIITNPDMLHHSILPWYRQDWGAFLSDLAFVAVDEVHYFRGLFGSHVANVLRRLHRLLALAGNRDVRYICASATVANEQDLARRLLDREVVVVSENGAPTAARHCIFCNPPLDPDGVRRETMEATLWFESQLRRERLQTLIFNRSRRGVENTIRWLRTHAIESGIRGHEATRLIRGYRGGYLPKERREIESGLRNGEILTVAATNALELGIDIGQLQCVISSGYAGTVASTRQQWGRAGRRGEEAEALVVFVASADPLDQYMILDPEFLLAGSPEHARLDPDHPTLLRQHLPCVLNEGPLRVRPPRKEQPRRTHAVFAGLQDLERAQRAFHRNFTWAFCGQPQDLRFGLRNMEGSVDIVLKSGRGRPEVLGTVDFESADTMVHEGAVYWHDGRRYLVKELDYIDKVARVTVSRSGTYTTEPVQDVDVVVTRIDDQEPRQGALVGHGELKMTSQVVGYRKIYMDRDNRGVPGWDPTDLVPLECPERTLNTRGYWMQVRPETQRRLEAEDAWRDSENDYGPNWDSQRLRAIECSGGVCSHCGKAPSPGRPLHVHHRKRFRQFGYVPGRNDNHLKANRLENLQVLCPACHKLLEPIAGRGLHGMDALGVALSRIAPLHLMCDPGDLSVHDVLAKAGGTKLKPVKDPTCFQPHLATLFIHERFEGGLGYGETLFGLHDQLLGKATQLIKRCDCVTGCPACVGPSAQPVDYAAESTNRKSLARALVDALR</sequence>
<dbReference type="CDD" id="cd18797">
    <property type="entry name" value="SF2_C_Hrq"/>
    <property type="match status" value="1"/>
</dbReference>
<evidence type="ECO:0000256" key="1">
    <source>
        <dbReference type="ARBA" id="ARBA00022741"/>
    </source>
</evidence>
<evidence type="ECO:0000259" key="3">
    <source>
        <dbReference type="PROSITE" id="PS51192"/>
    </source>
</evidence>
<keyword evidence="1" id="KW-0547">Nucleotide-binding</keyword>